<organism evidence="4 5">
    <name type="scientific">Emcibacter nanhaiensis</name>
    <dbReference type="NCBI Taxonomy" id="1505037"/>
    <lineage>
        <taxon>Bacteria</taxon>
        <taxon>Pseudomonadati</taxon>
        <taxon>Pseudomonadota</taxon>
        <taxon>Alphaproteobacteria</taxon>
        <taxon>Emcibacterales</taxon>
        <taxon>Emcibacteraceae</taxon>
        <taxon>Emcibacter</taxon>
    </lineage>
</organism>
<dbReference type="SUPFAM" id="SSF52833">
    <property type="entry name" value="Thioredoxin-like"/>
    <property type="match status" value="1"/>
</dbReference>
<dbReference type="AlphaFoldDB" id="A0A501PCG6"/>
<keyword evidence="5" id="KW-1185">Reference proteome</keyword>
<evidence type="ECO:0000259" key="3">
    <source>
        <dbReference type="PROSITE" id="PS51352"/>
    </source>
</evidence>
<protein>
    <recommendedName>
        <fullName evidence="3">Thioredoxin domain-containing protein</fullName>
    </recommendedName>
</protein>
<name>A0A501PCG6_9PROT</name>
<comment type="similarity">
    <text evidence="2">Belongs to the thioredoxin family. DsbA subfamily.</text>
</comment>
<evidence type="ECO:0000313" key="4">
    <source>
        <dbReference type="EMBL" id="TPD57656.1"/>
    </source>
</evidence>
<dbReference type="OrthoDB" id="8478320at2"/>
<dbReference type="InterPro" id="IPR036249">
    <property type="entry name" value="Thioredoxin-like_sf"/>
</dbReference>
<proteinExistence type="inferred from homology"/>
<dbReference type="PANTHER" id="PTHR13887">
    <property type="entry name" value="GLUTATHIONE S-TRANSFERASE KAPPA"/>
    <property type="match status" value="1"/>
</dbReference>
<gene>
    <name evidence="4" type="ORF">FIV46_16240</name>
</gene>
<accession>A0A501PCG6</accession>
<dbReference type="InterPro" id="IPR013766">
    <property type="entry name" value="Thioredoxin_domain"/>
</dbReference>
<dbReference type="EMBL" id="VFIY01000018">
    <property type="protein sequence ID" value="TPD57656.1"/>
    <property type="molecule type" value="Genomic_DNA"/>
</dbReference>
<comment type="caution">
    <text evidence="4">The sequence shown here is derived from an EMBL/GenBank/DDBJ whole genome shotgun (WGS) entry which is preliminary data.</text>
</comment>
<dbReference type="PROSITE" id="PS51352">
    <property type="entry name" value="THIOREDOXIN_2"/>
    <property type="match status" value="1"/>
</dbReference>
<dbReference type="Proteomes" id="UP000319148">
    <property type="component" value="Unassembled WGS sequence"/>
</dbReference>
<dbReference type="InterPro" id="IPR012336">
    <property type="entry name" value="Thioredoxin-like_fold"/>
</dbReference>
<dbReference type="PANTHER" id="PTHR13887:SF56">
    <property type="entry name" value="THIOREDOXIN-LIKE REDUCTASE RV2466C"/>
    <property type="match status" value="1"/>
</dbReference>
<dbReference type="Gene3D" id="1.10.40.110">
    <property type="match status" value="1"/>
</dbReference>
<comment type="function">
    <text evidence="1">May be required for disulfide bond formation in some proteins.</text>
</comment>
<evidence type="ECO:0000313" key="5">
    <source>
        <dbReference type="Proteomes" id="UP000319148"/>
    </source>
</evidence>
<evidence type="ECO:0000256" key="1">
    <source>
        <dbReference type="ARBA" id="ARBA00003565"/>
    </source>
</evidence>
<dbReference type="Gene3D" id="3.40.30.10">
    <property type="entry name" value="Glutaredoxin"/>
    <property type="match status" value="1"/>
</dbReference>
<evidence type="ECO:0000256" key="2">
    <source>
        <dbReference type="ARBA" id="ARBA00005791"/>
    </source>
</evidence>
<feature type="domain" description="Thioredoxin" evidence="3">
    <location>
        <begin position="24"/>
        <end position="229"/>
    </location>
</feature>
<reference evidence="5" key="1">
    <citation type="submission" date="2019-06" db="EMBL/GenBank/DDBJ databases">
        <title>The complete genome of Emcibacter congregatus ZYLT.</title>
        <authorList>
            <person name="Zhao Z."/>
        </authorList>
    </citation>
    <scope>NUCLEOTIDE SEQUENCE [LARGE SCALE GENOMIC DNA]</scope>
    <source>
        <strain evidence="5">MCCC 1A06723</strain>
    </source>
</reference>
<sequence>MTKQLNRPNYLISSLFLGLILLMVPAIQQAMAEEAKPFLNYDVTLGDENAPVEIIEYASTTCGHCAHFNNDILPELEKKYVETGKVKLTFRHFMLNAIDMDASLISRCAAEKRYYPLLGMIFKRQEAWYQPKKYRELVDQYGEETAFKMFSAQTRDEVAKVARMVGVSQADVDKCLASTELRDYLINSYKEAIEKYDVTGTPTFIINGVKHEGGYSFEALDEAISKALQ</sequence>
<dbReference type="Pfam" id="PF13462">
    <property type="entry name" value="Thioredoxin_4"/>
    <property type="match status" value="1"/>
</dbReference>